<reference evidence="7" key="1">
    <citation type="submission" date="2016-01" db="EMBL/GenBank/DDBJ databases">
        <title>Reference transcriptome for the parasite Schistocephalus solidus: insights into the molecular evolution of parasitism.</title>
        <authorList>
            <person name="Hebert F.O."/>
            <person name="Grambauer S."/>
            <person name="Barber I."/>
            <person name="Landry C.R."/>
            <person name="Aubin-Horth N."/>
        </authorList>
    </citation>
    <scope>NUCLEOTIDE SEQUENCE</scope>
</reference>
<protein>
    <recommendedName>
        <fullName evidence="8">Transmembrane protein 126A</fullName>
    </recommendedName>
</protein>
<evidence type="ECO:0000256" key="3">
    <source>
        <dbReference type="ARBA" id="ARBA00022989"/>
    </source>
</evidence>
<evidence type="ECO:0000256" key="2">
    <source>
        <dbReference type="ARBA" id="ARBA00022692"/>
    </source>
</evidence>
<evidence type="ECO:0000256" key="1">
    <source>
        <dbReference type="ARBA" id="ARBA00004225"/>
    </source>
</evidence>
<keyword evidence="3 6" id="KW-1133">Transmembrane helix</keyword>
<feature type="transmembrane region" description="Helical" evidence="6">
    <location>
        <begin position="165"/>
        <end position="184"/>
    </location>
</feature>
<keyword evidence="2 6" id="KW-0812">Transmembrane</keyword>
<evidence type="ECO:0000313" key="7">
    <source>
        <dbReference type="EMBL" id="JAP56172.1"/>
    </source>
</evidence>
<evidence type="ECO:0000256" key="4">
    <source>
        <dbReference type="ARBA" id="ARBA00023128"/>
    </source>
</evidence>
<dbReference type="AlphaFoldDB" id="A0A0X3Q661"/>
<dbReference type="EMBL" id="GEEE01007053">
    <property type="protein sequence ID" value="JAP56172.1"/>
    <property type="molecule type" value="Transcribed_RNA"/>
</dbReference>
<feature type="transmembrane region" description="Helical" evidence="6">
    <location>
        <begin position="124"/>
        <end position="144"/>
    </location>
</feature>
<dbReference type="Pfam" id="PF07114">
    <property type="entry name" value="TMEM126"/>
    <property type="match status" value="1"/>
</dbReference>
<dbReference type="PANTHER" id="PTHR16296:SF2">
    <property type="entry name" value="TRANSMEMBRANE PROTEIN 126A"/>
    <property type="match status" value="1"/>
</dbReference>
<keyword evidence="4" id="KW-0496">Mitochondrion</keyword>
<feature type="transmembrane region" description="Helical" evidence="6">
    <location>
        <begin position="65"/>
        <end position="83"/>
    </location>
</feature>
<evidence type="ECO:0000256" key="6">
    <source>
        <dbReference type="SAM" id="Phobius"/>
    </source>
</evidence>
<feature type="transmembrane region" description="Helical" evidence="6">
    <location>
        <begin position="37"/>
        <end position="53"/>
    </location>
</feature>
<gene>
    <name evidence="7" type="ORF">TR92340</name>
</gene>
<name>A0A0X3Q661_SCHSO</name>
<evidence type="ECO:0008006" key="8">
    <source>
        <dbReference type="Google" id="ProtNLM"/>
    </source>
</evidence>
<comment type="subcellular location">
    <subcellularLocation>
        <location evidence="1">Mitochondrion membrane</location>
        <topology evidence="1">Multi-pass membrane protein</topology>
    </subcellularLocation>
</comment>
<keyword evidence="5 6" id="KW-0472">Membrane</keyword>
<proteinExistence type="predicted"/>
<dbReference type="PANTHER" id="PTHR16296">
    <property type="entry name" value="UNCHARACTERIZED HYPOTHALAMUS PROTEIN HT007"/>
    <property type="match status" value="1"/>
</dbReference>
<dbReference type="GO" id="GO:0032981">
    <property type="term" value="P:mitochondrial respiratory chain complex I assembly"/>
    <property type="evidence" value="ECO:0007669"/>
    <property type="project" value="TreeGrafter"/>
</dbReference>
<evidence type="ECO:0000256" key="5">
    <source>
        <dbReference type="ARBA" id="ARBA00023136"/>
    </source>
</evidence>
<dbReference type="GO" id="GO:0031966">
    <property type="term" value="C:mitochondrial membrane"/>
    <property type="evidence" value="ECO:0007669"/>
    <property type="project" value="UniProtKB-SubCell"/>
</dbReference>
<dbReference type="InterPro" id="IPR009801">
    <property type="entry name" value="TMEM126"/>
</dbReference>
<sequence>MLGMGLDAGNVKERQLQQLRHWQPQSEVWPLVHGPKMASVCVMASSFAIILRMRQFYNLFSQQHFFGTIIPVVSLPTIGYLIASDLLVKRCLSSQFANYDSTRPICTTCYELRGSVLQAAMGVVFPYMLSMFACSAAAISYRTYPTPPLNDYRKMLLTIRRSCRALGTTLTLLTLANLAFGGWLTRSMLDTHLMLSYKNSESGLAEAS</sequence>
<accession>A0A0X3Q661</accession>
<organism evidence="7">
    <name type="scientific">Schistocephalus solidus</name>
    <name type="common">Tapeworm</name>
    <dbReference type="NCBI Taxonomy" id="70667"/>
    <lineage>
        <taxon>Eukaryota</taxon>
        <taxon>Metazoa</taxon>
        <taxon>Spiralia</taxon>
        <taxon>Lophotrochozoa</taxon>
        <taxon>Platyhelminthes</taxon>
        <taxon>Cestoda</taxon>
        <taxon>Eucestoda</taxon>
        <taxon>Diphyllobothriidea</taxon>
        <taxon>Diphyllobothriidae</taxon>
        <taxon>Schistocephalus</taxon>
    </lineage>
</organism>